<gene>
    <name evidence="1" type="ORF">DLEV_051</name>
</gene>
<proteinExistence type="predicted"/>
<evidence type="ECO:0000313" key="1">
    <source>
        <dbReference type="EMBL" id="AKS26342.1"/>
    </source>
</evidence>
<sequence>MTSPVTSLYKALVDQIICVCEENGLQERLKPLNLESDLSFIYFLFTDPIGKISKNFTEWQLDEWIDSMGHVQLGLLSFLYKQRITLGNIYKLGKASRFEILRIYQDLVINLRLRNTIAQGERLLIEEMSCENDFSNKTSELIFSFNRNFHEPKNISLLIDLLSIEYYRKKIIAAFVSGVSKFNIDLSDSDSQLSNFLSETFKEITREDIMSKIMASNLKGSIITSKVTEFWWKEYFRKVIQESIFLQSLKREINRVYSLNTDKRLVFKNNIKIVYPTRDFLEEYDQINHLNILEMECDNKRHPYYTFFDFQQRVLYLFFYILEQVSYCSLFYQEKKSDMITGLILPRFSSVFKCLKKTTANKLLENQESFDLHSIKDFFTKIKEPNNITQEDIFQFCRQIGIEITPEYETYINNFIQKRDNDSEPITAHDFSFLENSVITSIFKSPIHISQELWQDFKDDIKNVFLDIYNLRSKKSEEDITTFCNLFAKFPKYASLVKYFLLEILTKENFDAYTKNIVFFQKNPSLKTRLEKKAKEICTQYFDNLAKGDVKDDQAMMCLVNLGKLLDKVLMFISRFQAEVKTIQSGPSSQKKKVVIKK</sequence>
<protein>
    <submittedName>
        <fullName evidence="1">Uncharacterized protein</fullName>
    </submittedName>
</protein>
<reference evidence="1 2" key="1">
    <citation type="submission" date="2015-04" db="EMBL/GenBank/DDBJ databases">
        <title>Diachasmimorpha longicaudata entomopoxvirus genome.</title>
        <authorList>
            <person name="Coffman K.A."/>
            <person name="Burke G.R."/>
        </authorList>
    </citation>
    <scope>NUCLEOTIDE SEQUENCE [LARGE SCALE GENOMIC DNA]</scope>
</reference>
<keyword evidence="2" id="KW-1185">Reference proteome</keyword>
<evidence type="ECO:0000313" key="2">
    <source>
        <dbReference type="Proteomes" id="UP000593702"/>
    </source>
</evidence>
<name>A0A7R5WCY6_9POXV</name>
<dbReference type="EMBL" id="KR095315">
    <property type="protein sequence ID" value="AKS26342.1"/>
    <property type="molecule type" value="Genomic_DNA"/>
</dbReference>
<accession>A0A7R5WCY6</accession>
<organism evidence="1 2">
    <name type="scientific">Diachasmimorpha longicaudata entomopoxvirus</name>
    <dbReference type="NCBI Taxonomy" id="109981"/>
    <lineage>
        <taxon>Viruses</taxon>
        <taxon>Varidnaviria</taxon>
        <taxon>Bamfordvirae</taxon>
        <taxon>Nucleocytoviricota</taxon>
        <taxon>Pokkesviricetes</taxon>
        <taxon>Chitovirales</taxon>
        <taxon>Poxviridae</taxon>
        <taxon>Entomopoxvirinae</taxon>
        <taxon>Epsilonentomopoxvirus</taxon>
        <taxon>Epsilonentomopoxvirus dlongicaudata</taxon>
        <taxon>Diachasmimorpha entomopoxvirus</taxon>
    </lineage>
</organism>
<dbReference type="Proteomes" id="UP000593702">
    <property type="component" value="Segment"/>
</dbReference>